<name>A0A820GVT9_9BILA</name>
<dbReference type="EMBL" id="CAJOAY010015080">
    <property type="protein sequence ID" value="CAF4285793.1"/>
    <property type="molecule type" value="Genomic_DNA"/>
</dbReference>
<sequence>MLLDILSSLPNIESLKLSCIPVFQLESLSIEDVKNRLPVSAINKITNVKLGQVTKEQEEQQIQFFINLCPHIQYLEIDCMSDTDVPSLMKLILMNRRTRIPNLCYLCFIIPIADENVVRTLAMTIDAETVNDNYTIQRSGNRISVQWKL</sequence>
<dbReference type="AlphaFoldDB" id="A0A820GVT9"/>
<evidence type="ECO:0000313" key="1">
    <source>
        <dbReference type="EMBL" id="CAF1276797.1"/>
    </source>
</evidence>
<accession>A0A820GVT9</accession>
<evidence type="ECO:0000313" key="2">
    <source>
        <dbReference type="EMBL" id="CAF4285793.1"/>
    </source>
</evidence>
<gene>
    <name evidence="2" type="ORF">OKA104_LOCUS45434</name>
    <name evidence="1" type="ORF">VCS650_LOCUS29736</name>
</gene>
<comment type="caution">
    <text evidence="2">The sequence shown here is derived from an EMBL/GenBank/DDBJ whole genome shotgun (WGS) entry which is preliminary data.</text>
</comment>
<organism evidence="2 3">
    <name type="scientific">Adineta steineri</name>
    <dbReference type="NCBI Taxonomy" id="433720"/>
    <lineage>
        <taxon>Eukaryota</taxon>
        <taxon>Metazoa</taxon>
        <taxon>Spiralia</taxon>
        <taxon>Gnathifera</taxon>
        <taxon>Rotifera</taxon>
        <taxon>Eurotatoria</taxon>
        <taxon>Bdelloidea</taxon>
        <taxon>Adinetida</taxon>
        <taxon>Adinetidae</taxon>
        <taxon>Adineta</taxon>
    </lineage>
</organism>
<proteinExistence type="predicted"/>
<reference evidence="2" key="1">
    <citation type="submission" date="2021-02" db="EMBL/GenBank/DDBJ databases">
        <authorList>
            <person name="Nowell W R."/>
        </authorList>
    </citation>
    <scope>NUCLEOTIDE SEQUENCE</scope>
</reference>
<dbReference type="EMBL" id="CAJNON010000466">
    <property type="protein sequence ID" value="CAF1276797.1"/>
    <property type="molecule type" value="Genomic_DNA"/>
</dbReference>
<protein>
    <submittedName>
        <fullName evidence="2">Uncharacterized protein</fullName>
    </submittedName>
</protein>
<dbReference type="Proteomes" id="UP000663881">
    <property type="component" value="Unassembled WGS sequence"/>
</dbReference>
<evidence type="ECO:0000313" key="3">
    <source>
        <dbReference type="Proteomes" id="UP000663881"/>
    </source>
</evidence>
<dbReference type="Proteomes" id="UP000663891">
    <property type="component" value="Unassembled WGS sequence"/>
</dbReference>